<reference evidence="1 2" key="1">
    <citation type="submission" date="2010-12" db="EMBL/GenBank/DDBJ databases">
        <authorList>
            <person name="Muzny D."/>
            <person name="Qin X."/>
            <person name="Deng J."/>
            <person name="Jiang H."/>
            <person name="Liu Y."/>
            <person name="Qu J."/>
            <person name="Song X.-Z."/>
            <person name="Zhang L."/>
            <person name="Thornton R."/>
            <person name="Coyle M."/>
            <person name="Francisco L."/>
            <person name="Jackson L."/>
            <person name="Javaid M."/>
            <person name="Korchina V."/>
            <person name="Kovar C."/>
            <person name="Mata R."/>
            <person name="Mathew T."/>
            <person name="Ngo R."/>
            <person name="Nguyen L."/>
            <person name="Nguyen N."/>
            <person name="Okwuonu G."/>
            <person name="Ongeri F."/>
            <person name="Pham C."/>
            <person name="Simmons D."/>
            <person name="Wilczek-Boney K."/>
            <person name="Hale W."/>
            <person name="Jakkamsetti A."/>
            <person name="Pham P."/>
            <person name="Ruth R."/>
            <person name="San Lucas F."/>
            <person name="Warren J."/>
            <person name="Zhang J."/>
            <person name="Zhao Z."/>
            <person name="Zhou C."/>
            <person name="Zhu D."/>
            <person name="Lee S."/>
            <person name="Bess C."/>
            <person name="Blankenburg K."/>
            <person name="Forbes L."/>
            <person name="Fu Q."/>
            <person name="Gubbala S."/>
            <person name="Hirani K."/>
            <person name="Jayaseelan J.C."/>
            <person name="Lara F."/>
            <person name="Munidasa M."/>
            <person name="Palculict T."/>
            <person name="Patil S."/>
            <person name="Pu L.-L."/>
            <person name="Saada N."/>
            <person name="Tang L."/>
            <person name="Weissenberger G."/>
            <person name="Zhu Y."/>
            <person name="Hemphill L."/>
            <person name="Shang Y."/>
            <person name="Youmans B."/>
            <person name="Ayvaz T."/>
            <person name="Ross M."/>
            <person name="Santibanez J."/>
            <person name="Aqrawi P."/>
            <person name="Gross S."/>
            <person name="Joshi V."/>
            <person name="Fowler G."/>
            <person name="Nazareth L."/>
            <person name="Reid J."/>
            <person name="Worley K."/>
            <person name="Petrosino J."/>
            <person name="Highlander S."/>
            <person name="Gibbs R."/>
        </authorList>
    </citation>
    <scope>NUCLEOTIDE SEQUENCE [LARGE SCALE GENOMIC DNA]</scope>
    <source>
        <strain evidence="1 2">ATCC 9812</strain>
    </source>
</reference>
<accession>E8JN80</accession>
<dbReference type="RefSeq" id="WP_004231643.1">
    <property type="nucleotide sequence ID" value="NZ_GL698429.1"/>
</dbReference>
<organism evidence="1 2">
    <name type="scientific">Streptococcus equinus ATCC 9812</name>
    <dbReference type="NCBI Taxonomy" id="525379"/>
    <lineage>
        <taxon>Bacteria</taxon>
        <taxon>Bacillati</taxon>
        <taxon>Bacillota</taxon>
        <taxon>Bacilli</taxon>
        <taxon>Lactobacillales</taxon>
        <taxon>Streptococcaceae</taxon>
        <taxon>Streptococcus</taxon>
    </lineage>
</organism>
<dbReference type="AlphaFoldDB" id="E8JN80"/>
<evidence type="ECO:0000313" key="2">
    <source>
        <dbReference type="Proteomes" id="UP000005699"/>
    </source>
</evidence>
<dbReference type="HOGENOM" id="CLU_3258429_0_0_9"/>
<comment type="caution">
    <text evidence="1">The sequence shown here is derived from an EMBL/GenBank/DDBJ whole genome shotgun (WGS) entry which is preliminary data.</text>
</comment>
<dbReference type="EMBL" id="AEVB01000010">
    <property type="protein sequence ID" value="EFW89347.1"/>
    <property type="molecule type" value="Genomic_DNA"/>
</dbReference>
<evidence type="ECO:0000313" key="1">
    <source>
        <dbReference type="EMBL" id="EFW89347.1"/>
    </source>
</evidence>
<name>E8JN80_STREI</name>
<proteinExistence type="predicted"/>
<dbReference type="Proteomes" id="UP000005699">
    <property type="component" value="Unassembled WGS sequence"/>
</dbReference>
<gene>
    <name evidence="1" type="ORF">HMPREF0819_0453</name>
</gene>
<sequence length="42" mass="4646">MILYFQTAKLSGDMTYDGKSLLDRDIFTLSGGEKTAFAFVHG</sequence>
<protein>
    <submittedName>
        <fullName evidence="1">Uncharacterized protein</fullName>
    </submittedName>
</protein>